<dbReference type="AlphaFoldDB" id="A0A1H8UFH9"/>
<reference evidence="3" key="2">
    <citation type="submission" date="2016-10" db="EMBL/GenBank/DDBJ databases">
        <authorList>
            <person name="Varghese N."/>
        </authorList>
    </citation>
    <scope>NUCLEOTIDE SEQUENCE [LARGE SCALE GENOMIC DNA]</scope>
    <source>
        <strain evidence="3">DSM 21843</strain>
    </source>
</reference>
<dbReference type="EMBL" id="FOEC01000019">
    <property type="protein sequence ID" value="SEP01836.1"/>
    <property type="molecule type" value="Genomic_DNA"/>
</dbReference>
<keyword evidence="3" id="KW-1185">Reference proteome</keyword>
<sequence>MTANEIANLAERLSKEGKTKEEAFDFLFDVIGKEPPKFKGDDE</sequence>
<organism evidence="2 3">
    <name type="scientific">Denitrobacterium detoxificans</name>
    <dbReference type="NCBI Taxonomy" id="79604"/>
    <lineage>
        <taxon>Bacteria</taxon>
        <taxon>Bacillati</taxon>
        <taxon>Actinomycetota</taxon>
        <taxon>Coriobacteriia</taxon>
        <taxon>Eggerthellales</taxon>
        <taxon>Eggerthellaceae</taxon>
        <taxon>Denitrobacterium</taxon>
    </lineage>
</organism>
<reference evidence="2" key="1">
    <citation type="submission" date="2016-10" db="EMBL/GenBank/DDBJ databases">
        <authorList>
            <person name="de Groot N.N."/>
        </authorList>
    </citation>
    <scope>NUCLEOTIDE SEQUENCE [LARGE SCALE GENOMIC DNA]</scope>
    <source>
        <strain evidence="2">DSM 21843</strain>
    </source>
</reference>
<evidence type="ECO:0000313" key="1">
    <source>
        <dbReference type="EMBL" id="SEO81932.1"/>
    </source>
</evidence>
<dbReference type="EMBL" id="FOEC01000007">
    <property type="protein sequence ID" value="SEO81932.1"/>
    <property type="molecule type" value="Genomic_DNA"/>
</dbReference>
<evidence type="ECO:0000313" key="2">
    <source>
        <dbReference type="EMBL" id="SEP01836.1"/>
    </source>
</evidence>
<evidence type="ECO:0000313" key="3">
    <source>
        <dbReference type="Proteomes" id="UP000182975"/>
    </source>
</evidence>
<protein>
    <submittedName>
        <fullName evidence="2">Uncharacterized protein</fullName>
    </submittedName>
</protein>
<dbReference type="Proteomes" id="UP000182975">
    <property type="component" value="Unassembled WGS sequence"/>
</dbReference>
<accession>A0A1H8UFH9</accession>
<name>A0A1H8UFH9_9ACTN</name>
<gene>
    <name evidence="1" type="ORF">SAMN02910314_01312</name>
    <name evidence="2" type="ORF">SAMN02910314_01936</name>
</gene>
<proteinExistence type="predicted"/>